<dbReference type="EMBL" id="FO082272">
    <property type="protein sequence ID" value="CCO65961.1"/>
    <property type="molecule type" value="Genomic_DNA"/>
</dbReference>
<keyword evidence="17" id="KW-1185">Reference proteome</keyword>
<dbReference type="RefSeq" id="XP_007511873.1">
    <property type="nucleotide sequence ID" value="XM_007511811.1"/>
</dbReference>
<comment type="similarity">
    <text evidence="2">Belongs to the DNA photolyase class-2 family.</text>
</comment>
<sequence>MLLRTATRCCSPLLNNNRFALFKSSKRTPARRSATTCAFFPSSSLFTNLTTTTTTASATARGFQDHFARRSNRASSNRTLLTLLQSPNGGRFTTRRKKHTAAISSTFVVYAGTTNTTIDINENNNNNKNEDKNMIVHPDRVMLINDQPILREGNGPIVYWMSRDQRVNDNWAMLYAIELANKEKKPLVVVFNVVTKFLGAGARQFGFMLRGLREVESALEERDIPFKLLHGGDEPNAEIEKFCNEVNASAVVTDFSPLRLGLKWRDDFAKETKRSVRVVDAHNIVPCWVASPKLEVGARTLRGKLAKLYGDFMVPFPDNFPNVENKDAALHAKIKSVKTDWDDVLGQALERGKDVPEVTWAVPGEKAAMAVLDNFLTKRMSLYGLRNDPAKPQALSGLSPYLHFGQISGQRCAMKALEAKKGSNGKAVDVFFEELVVRRELADNFCYYSPQYDTIEGQKYDWAKDTLRMHAGDKREYTYTYEEFEQAKTHDNLWNAAQRELVYGGKMHGFMRMYWAKKILEWSDTPENALKYAIALNDRWSLDGRDPSGYVGCMWSIVGVHDQGWKEREIFGKIRYMAYSGCEKKFKIPEYIKRVDALVEAVQKCEVSYKSNPGAWEIGRDDVLPKVAKSDNDDDDERKSKKQKK</sequence>
<evidence type="ECO:0000259" key="15">
    <source>
        <dbReference type="PROSITE" id="PS51645"/>
    </source>
</evidence>
<dbReference type="Gene3D" id="3.40.50.620">
    <property type="entry name" value="HUPs"/>
    <property type="match status" value="1"/>
</dbReference>
<dbReference type="SUPFAM" id="SSF52425">
    <property type="entry name" value="Cryptochrome/photolyase, N-terminal domain"/>
    <property type="match status" value="1"/>
</dbReference>
<comment type="function">
    <text evidence="13">Involved in repair of UV radiation-induced DNA damage. Catalyzes the light-dependent monomerization (300-600 nm) of cyclobutylpyrimidine dimers (CPDs), which are formed between adjacent bases on the same DNA strand upon exposure to ultraviolet radiation. Required for plant survival in the presence of UV-B light. Not involved in the repair of (6-4) photoproducts.</text>
</comment>
<accession>K8FE60</accession>
<reference evidence="16 17" key="1">
    <citation type="submission" date="2011-10" db="EMBL/GenBank/DDBJ databases">
        <authorList>
            <person name="Genoscope - CEA"/>
        </authorList>
    </citation>
    <scope>NUCLEOTIDE SEQUENCE [LARGE SCALE GENOMIC DNA]</scope>
    <source>
        <strain evidence="16 17">RCC 1105</strain>
    </source>
</reference>
<dbReference type="GO" id="GO:0009650">
    <property type="term" value="P:UV protection"/>
    <property type="evidence" value="ECO:0007669"/>
    <property type="project" value="UniProtKB-ARBA"/>
</dbReference>
<feature type="compositionally biased region" description="Basic and acidic residues" evidence="14">
    <location>
        <begin position="618"/>
        <end position="631"/>
    </location>
</feature>
<evidence type="ECO:0000256" key="11">
    <source>
        <dbReference type="ARBA" id="ARBA00031671"/>
    </source>
</evidence>
<dbReference type="FunFam" id="1.25.40.80:FF:000004">
    <property type="entry name" value="Deoxyribodipyrimidine photolyase"/>
    <property type="match status" value="1"/>
</dbReference>
<proteinExistence type="inferred from homology"/>
<evidence type="ECO:0000256" key="13">
    <source>
        <dbReference type="ARBA" id="ARBA00055119"/>
    </source>
</evidence>
<dbReference type="OrthoDB" id="494480at2759"/>
<dbReference type="InterPro" id="IPR036155">
    <property type="entry name" value="Crypto/Photolyase_N_sf"/>
</dbReference>
<evidence type="ECO:0000256" key="3">
    <source>
        <dbReference type="ARBA" id="ARBA00013149"/>
    </source>
</evidence>
<comment type="cofactor">
    <cofactor evidence="1">
        <name>FAD</name>
        <dbReference type="ChEBI" id="CHEBI:57692"/>
    </cofactor>
</comment>
<evidence type="ECO:0000256" key="9">
    <source>
        <dbReference type="ARBA" id="ARBA00023204"/>
    </source>
</evidence>
<dbReference type="Pfam" id="PF00875">
    <property type="entry name" value="DNA_photolyase"/>
    <property type="match status" value="1"/>
</dbReference>
<dbReference type="AlphaFoldDB" id="K8FE60"/>
<dbReference type="GO" id="GO:0003904">
    <property type="term" value="F:deoxyribodipyrimidine photo-lyase activity"/>
    <property type="evidence" value="ECO:0007669"/>
    <property type="project" value="UniProtKB-EC"/>
</dbReference>
<dbReference type="Gene3D" id="1.25.40.80">
    <property type="match status" value="1"/>
</dbReference>
<comment type="catalytic activity">
    <reaction evidence="12">
        <text>cyclobutadipyrimidine (in DNA) = 2 pyrimidine residues (in DNA).</text>
        <dbReference type="EC" id="4.1.99.3"/>
    </reaction>
</comment>
<keyword evidence="8" id="KW-0238">DNA-binding</keyword>
<dbReference type="Gene3D" id="1.10.579.10">
    <property type="entry name" value="DNA Cyclobutane Dipyrimidine Photolyase, subunit A, domain 3"/>
    <property type="match status" value="1"/>
</dbReference>
<evidence type="ECO:0000256" key="10">
    <source>
        <dbReference type="ARBA" id="ARBA00023239"/>
    </source>
</evidence>
<evidence type="ECO:0000256" key="6">
    <source>
        <dbReference type="ARBA" id="ARBA00022763"/>
    </source>
</evidence>
<organism evidence="16 17">
    <name type="scientific">Bathycoccus prasinos</name>
    <dbReference type="NCBI Taxonomy" id="41875"/>
    <lineage>
        <taxon>Eukaryota</taxon>
        <taxon>Viridiplantae</taxon>
        <taxon>Chlorophyta</taxon>
        <taxon>Mamiellophyceae</taxon>
        <taxon>Mamiellales</taxon>
        <taxon>Bathycoccaceae</taxon>
        <taxon>Bathycoccus</taxon>
    </lineage>
</organism>
<dbReference type="PROSITE" id="PS01083">
    <property type="entry name" value="DNA_PHOTOLYASES_2_1"/>
    <property type="match status" value="1"/>
</dbReference>
<keyword evidence="6" id="KW-0227">DNA damage</keyword>
<dbReference type="InterPro" id="IPR006050">
    <property type="entry name" value="DNA_photolyase_N"/>
</dbReference>
<gene>
    <name evidence="16" type="ORF">Bathy07g00130</name>
</gene>
<dbReference type="Proteomes" id="UP000198341">
    <property type="component" value="Chromosome 7"/>
</dbReference>
<dbReference type="EC" id="4.1.99.3" evidence="3"/>
<keyword evidence="5" id="KW-0285">Flavoprotein</keyword>
<evidence type="ECO:0000256" key="1">
    <source>
        <dbReference type="ARBA" id="ARBA00001974"/>
    </source>
</evidence>
<dbReference type="GO" id="GO:0000719">
    <property type="term" value="P:photoreactive repair"/>
    <property type="evidence" value="ECO:0007669"/>
    <property type="project" value="TreeGrafter"/>
</dbReference>
<dbReference type="eggNOG" id="KOG0133">
    <property type="taxonomic scope" value="Eukaryota"/>
</dbReference>
<dbReference type="PANTHER" id="PTHR10211:SF0">
    <property type="entry name" value="DEOXYRIBODIPYRIMIDINE PHOTO-LYASE"/>
    <property type="match status" value="1"/>
</dbReference>
<evidence type="ECO:0000256" key="14">
    <source>
        <dbReference type="SAM" id="MobiDB-lite"/>
    </source>
</evidence>
<dbReference type="SUPFAM" id="SSF48173">
    <property type="entry name" value="Cryptochrome/photolyase FAD-binding domain"/>
    <property type="match status" value="1"/>
</dbReference>
<protein>
    <recommendedName>
        <fullName evidence="4">Deoxyribodipyrimidine photo-lyase</fullName>
        <ecNumber evidence="3">4.1.99.3</ecNumber>
    </recommendedName>
    <alternativeName>
        <fullName evidence="11">DNA photolyase</fullName>
    </alternativeName>
</protein>
<dbReference type="InterPro" id="IPR014729">
    <property type="entry name" value="Rossmann-like_a/b/a_fold"/>
</dbReference>
<evidence type="ECO:0000313" key="16">
    <source>
        <dbReference type="EMBL" id="CCO65961.1"/>
    </source>
</evidence>
<dbReference type="InterPro" id="IPR036134">
    <property type="entry name" value="Crypto/Photolyase_FAD-like_sf"/>
</dbReference>
<keyword evidence="10" id="KW-0456">Lyase</keyword>
<dbReference type="NCBIfam" id="TIGR00591">
    <property type="entry name" value="phr2"/>
    <property type="match status" value="1"/>
</dbReference>
<dbReference type="FunFam" id="3.40.50.620:FF:000110">
    <property type="entry name" value="Deoxyribodipyrimidine photolyase"/>
    <property type="match status" value="1"/>
</dbReference>
<dbReference type="InterPro" id="IPR052219">
    <property type="entry name" value="Photolyase_Class-2"/>
</dbReference>
<evidence type="ECO:0000256" key="4">
    <source>
        <dbReference type="ARBA" id="ARBA00014046"/>
    </source>
</evidence>
<evidence type="ECO:0000256" key="7">
    <source>
        <dbReference type="ARBA" id="ARBA00022827"/>
    </source>
</evidence>
<dbReference type="GeneID" id="19014503"/>
<feature type="domain" description="Photolyase/cryptochrome alpha/beta" evidence="15">
    <location>
        <begin position="155"/>
        <end position="287"/>
    </location>
</feature>
<dbReference type="KEGG" id="bpg:Bathy07g00130"/>
<evidence type="ECO:0000313" key="17">
    <source>
        <dbReference type="Proteomes" id="UP000198341"/>
    </source>
</evidence>
<evidence type="ECO:0000256" key="8">
    <source>
        <dbReference type="ARBA" id="ARBA00023125"/>
    </source>
</evidence>
<keyword evidence="7" id="KW-0274">FAD</keyword>
<dbReference type="PANTHER" id="PTHR10211">
    <property type="entry name" value="DEOXYRIBODIPYRIMIDINE PHOTOLYASE"/>
    <property type="match status" value="1"/>
</dbReference>
<keyword evidence="9" id="KW-0234">DNA repair</keyword>
<dbReference type="PROSITE" id="PS51645">
    <property type="entry name" value="PHR_CRY_ALPHA_BETA"/>
    <property type="match status" value="1"/>
</dbReference>
<name>K8FE60_9CHLO</name>
<dbReference type="InterPro" id="IPR032673">
    <property type="entry name" value="DNA_photolyase_2_CS"/>
</dbReference>
<dbReference type="InterPro" id="IPR008148">
    <property type="entry name" value="DNA_photolyase_2"/>
</dbReference>
<evidence type="ECO:0000256" key="12">
    <source>
        <dbReference type="ARBA" id="ARBA00033999"/>
    </source>
</evidence>
<evidence type="ECO:0000256" key="5">
    <source>
        <dbReference type="ARBA" id="ARBA00022630"/>
    </source>
</evidence>
<evidence type="ECO:0000256" key="2">
    <source>
        <dbReference type="ARBA" id="ARBA00006409"/>
    </source>
</evidence>
<dbReference type="GO" id="GO:0003677">
    <property type="term" value="F:DNA binding"/>
    <property type="evidence" value="ECO:0007669"/>
    <property type="project" value="UniProtKB-KW"/>
</dbReference>
<dbReference type="STRING" id="41875.K8FE60"/>
<feature type="region of interest" description="Disordered" evidence="14">
    <location>
        <begin position="615"/>
        <end position="645"/>
    </location>
</feature>
<dbReference type="FunFam" id="1.10.579.10:FF:000002">
    <property type="entry name" value="Deoxyribodipyrimidine photolyase"/>
    <property type="match status" value="1"/>
</dbReference>